<organism evidence="3 4">
    <name type="scientific">Fusarium piperis</name>
    <dbReference type="NCBI Taxonomy" id="1435070"/>
    <lineage>
        <taxon>Eukaryota</taxon>
        <taxon>Fungi</taxon>
        <taxon>Dikarya</taxon>
        <taxon>Ascomycota</taxon>
        <taxon>Pezizomycotina</taxon>
        <taxon>Sordariomycetes</taxon>
        <taxon>Hypocreomycetidae</taxon>
        <taxon>Hypocreales</taxon>
        <taxon>Nectriaceae</taxon>
        <taxon>Fusarium</taxon>
        <taxon>Fusarium solani species complex</taxon>
    </lineage>
</organism>
<proteinExistence type="predicted"/>
<evidence type="ECO:0000313" key="4">
    <source>
        <dbReference type="Proteomes" id="UP001140502"/>
    </source>
</evidence>
<feature type="transmembrane region" description="Helical" evidence="2">
    <location>
        <begin position="65"/>
        <end position="87"/>
    </location>
</feature>
<name>A0A9W9BUB1_9HYPO</name>
<keyword evidence="2" id="KW-1133">Transmembrane helix</keyword>
<comment type="caution">
    <text evidence="3">The sequence shown here is derived from an EMBL/GenBank/DDBJ whole genome shotgun (WGS) entry which is preliminary data.</text>
</comment>
<sequence length="403" mass="45071">MYFGNPWPWGGKAKPDKKAKMPHETDSNHERINHNERQTNGRFEGLGNGVLDVLNWLKRILLHPLVLYLLPWVLFGVVVLVVGNWLLKSVTSGAPGGNFLATTMTLAMAVQPAVAWQMVVVAFFNVAPSILNWWSADSTHKTTSTIPEVRFISPISAEQAFVVPEYLKMLEQSRFWFSFTDGNSGPPPAMKQLFTQAKEEAKLLKGIHDGPMTDMGLKFAWHYDLLAQLHVDIEMAIIDIDDRDETQTSFGGWFKTDMPKLRANSHHRILLWIADDMIEAGRDQIKIQNSDLAKLDQLVTPKERHGAICGLRSNVLKSIQSSSTEANDIRAEARVLCSSSKRSKVKLRMALDALNEHLISIGASRKTLAEMQHDQTKTLEAALLAHCKSLLKAMVKLAESGNE</sequence>
<keyword evidence="2" id="KW-0812">Transmembrane</keyword>
<keyword evidence="2" id="KW-0472">Membrane</keyword>
<dbReference type="OrthoDB" id="5095884at2759"/>
<feature type="region of interest" description="Disordered" evidence="1">
    <location>
        <begin position="1"/>
        <end position="33"/>
    </location>
</feature>
<accession>A0A9W9BUB1</accession>
<evidence type="ECO:0000256" key="1">
    <source>
        <dbReference type="SAM" id="MobiDB-lite"/>
    </source>
</evidence>
<evidence type="ECO:0000256" key="2">
    <source>
        <dbReference type="SAM" id="Phobius"/>
    </source>
</evidence>
<dbReference type="AlphaFoldDB" id="A0A9W9BUB1"/>
<feature type="compositionally biased region" description="Basic and acidic residues" evidence="1">
    <location>
        <begin position="13"/>
        <end position="33"/>
    </location>
</feature>
<keyword evidence="4" id="KW-1185">Reference proteome</keyword>
<feature type="transmembrane region" description="Helical" evidence="2">
    <location>
        <begin position="99"/>
        <end position="124"/>
    </location>
</feature>
<protein>
    <submittedName>
        <fullName evidence="3">Uncharacterized protein</fullName>
    </submittedName>
</protein>
<dbReference type="EMBL" id="JAPEUR010000009">
    <property type="protein sequence ID" value="KAJ4328567.1"/>
    <property type="molecule type" value="Genomic_DNA"/>
</dbReference>
<reference evidence="3" key="1">
    <citation type="submission" date="2022-10" db="EMBL/GenBank/DDBJ databases">
        <title>Tapping the CABI collections for fungal endophytes: first genome assemblies for Collariella, Neodidymelliopsis, Ascochyta clinopodiicola, Didymella pomorum, Didymosphaeria variabile, Neocosmospora piperis and Neocucurbitaria cava.</title>
        <authorList>
            <person name="Hill R."/>
        </authorList>
    </citation>
    <scope>NUCLEOTIDE SEQUENCE</scope>
    <source>
        <strain evidence="3">IMI 366586</strain>
    </source>
</reference>
<evidence type="ECO:0000313" key="3">
    <source>
        <dbReference type="EMBL" id="KAJ4328567.1"/>
    </source>
</evidence>
<gene>
    <name evidence="3" type="ORF">N0V84_000926</name>
</gene>
<dbReference type="Proteomes" id="UP001140502">
    <property type="component" value="Unassembled WGS sequence"/>
</dbReference>